<dbReference type="RefSeq" id="WP_326123717.1">
    <property type="nucleotide sequence ID" value="NZ_JARSFG010000017.1"/>
</dbReference>
<gene>
    <name evidence="2" type="ORF">P9B03_12050</name>
</gene>
<reference evidence="2 3" key="1">
    <citation type="submission" date="2023-03" db="EMBL/GenBank/DDBJ databases">
        <title>Bacillus Genome Sequencing.</title>
        <authorList>
            <person name="Dunlap C."/>
        </authorList>
    </citation>
    <scope>NUCLEOTIDE SEQUENCE [LARGE SCALE GENOMIC DNA]</scope>
    <source>
        <strain evidence="2 3">B-59205</strain>
    </source>
</reference>
<evidence type="ECO:0000313" key="3">
    <source>
        <dbReference type="Proteomes" id="UP001344888"/>
    </source>
</evidence>
<accession>A0AAW9NTV5</accession>
<dbReference type="SUPFAM" id="SSF51430">
    <property type="entry name" value="NAD(P)-linked oxidoreductase"/>
    <property type="match status" value="1"/>
</dbReference>
<dbReference type="EMBL" id="JARSFG010000017">
    <property type="protein sequence ID" value="MEC1179219.1"/>
    <property type="molecule type" value="Genomic_DNA"/>
</dbReference>
<keyword evidence="2" id="KW-0560">Oxidoreductase</keyword>
<dbReference type="Proteomes" id="UP001344888">
    <property type="component" value="Unassembled WGS sequence"/>
</dbReference>
<dbReference type="InterPro" id="IPR020471">
    <property type="entry name" value="AKR"/>
</dbReference>
<dbReference type="CDD" id="cd19086">
    <property type="entry name" value="AKR_AKR11C1"/>
    <property type="match status" value="1"/>
</dbReference>
<name>A0AAW9NTV5_9BACL</name>
<evidence type="ECO:0000259" key="1">
    <source>
        <dbReference type="Pfam" id="PF00248"/>
    </source>
</evidence>
<feature type="domain" description="NADP-dependent oxidoreductase" evidence="1">
    <location>
        <begin position="16"/>
        <end position="283"/>
    </location>
</feature>
<dbReference type="EC" id="1.1.1.-" evidence="2"/>
<dbReference type="InterPro" id="IPR036812">
    <property type="entry name" value="NAD(P)_OxRdtase_dom_sf"/>
</dbReference>
<dbReference type="InterPro" id="IPR053135">
    <property type="entry name" value="AKR2_Oxidoreductase"/>
</dbReference>
<dbReference type="Gene3D" id="3.20.20.100">
    <property type="entry name" value="NADP-dependent oxidoreductase domain"/>
    <property type="match status" value="1"/>
</dbReference>
<evidence type="ECO:0000313" key="2">
    <source>
        <dbReference type="EMBL" id="MEC1179219.1"/>
    </source>
</evidence>
<dbReference type="PANTHER" id="PTHR43312">
    <property type="entry name" value="D-THREO-ALDOSE 1-DEHYDROGENASE"/>
    <property type="match status" value="1"/>
</dbReference>
<dbReference type="PRINTS" id="PR00069">
    <property type="entry name" value="ALDKETRDTASE"/>
</dbReference>
<protein>
    <submittedName>
        <fullName evidence="2">Aldo/keto reductase</fullName>
        <ecNumber evidence="2">1.1.1.-</ecNumber>
    </submittedName>
</protein>
<dbReference type="InterPro" id="IPR023210">
    <property type="entry name" value="NADP_OxRdtase_dom"/>
</dbReference>
<proteinExistence type="predicted"/>
<organism evidence="2 3">
    <name type="scientific">Metasolibacillus meyeri</name>
    <dbReference type="NCBI Taxonomy" id="1071052"/>
    <lineage>
        <taxon>Bacteria</taxon>
        <taxon>Bacillati</taxon>
        <taxon>Bacillota</taxon>
        <taxon>Bacilli</taxon>
        <taxon>Bacillales</taxon>
        <taxon>Caryophanaceae</taxon>
        <taxon>Metasolibacillus</taxon>
    </lineage>
</organism>
<comment type="caution">
    <text evidence="2">The sequence shown here is derived from an EMBL/GenBank/DDBJ whole genome shotgun (WGS) entry which is preliminary data.</text>
</comment>
<keyword evidence="3" id="KW-1185">Reference proteome</keyword>
<sequence length="296" mass="33574">MKKRTLGTSNIEISELSLGCMSLPTNVDEAKPIIEAALDAGINYFDTADLYNQGENEQIVGEILKPYRHQLVLATKVGNRFEKGQEGWSWDASPSYIKKAVKDSLQRLQTDYIDLYQLHGGTIEDNFEEVIDTFEQLKQEGLIRAYGISSIRPNVFVPFADKGQGLSNMMQYNLLDRRAEEWFSTLSTNGVSVVTRGSIAKGLLTQQWRTRLQNYMSYSQEELQTLLANLEEQYGSLHSLALAFNLQHKTIASTVIGASTQQQLLENIEAYYAIKDLSSLDKLEEQLKKDIYTEHR</sequence>
<dbReference type="GO" id="GO:0016491">
    <property type="term" value="F:oxidoreductase activity"/>
    <property type="evidence" value="ECO:0007669"/>
    <property type="project" value="UniProtKB-KW"/>
</dbReference>
<dbReference type="AlphaFoldDB" id="A0AAW9NTV5"/>
<dbReference type="PANTHER" id="PTHR43312:SF1">
    <property type="entry name" value="NADP-DEPENDENT OXIDOREDUCTASE DOMAIN-CONTAINING PROTEIN"/>
    <property type="match status" value="1"/>
</dbReference>
<dbReference type="Pfam" id="PF00248">
    <property type="entry name" value="Aldo_ket_red"/>
    <property type="match status" value="1"/>
</dbReference>